<reference evidence="11" key="3">
    <citation type="submission" date="2020-05" db="UniProtKB">
        <authorList>
            <consortium name="EnsemblMetazoa"/>
        </authorList>
    </citation>
    <scope>IDENTIFICATION</scope>
    <source>
        <strain evidence="11">USDA</strain>
    </source>
</reference>
<evidence type="ECO:0000256" key="3">
    <source>
        <dbReference type="ARBA" id="ARBA00021602"/>
    </source>
</evidence>
<dbReference type="FunCoup" id="E0VJ53">
    <property type="interactions" value="14"/>
</dbReference>
<evidence type="ECO:0000313" key="12">
    <source>
        <dbReference type="Proteomes" id="UP000009046"/>
    </source>
</evidence>
<evidence type="ECO:0000256" key="7">
    <source>
        <dbReference type="ARBA" id="ARBA00023212"/>
    </source>
</evidence>
<evidence type="ECO:0000256" key="4">
    <source>
        <dbReference type="ARBA" id="ARBA00022490"/>
    </source>
</evidence>
<evidence type="ECO:0000256" key="1">
    <source>
        <dbReference type="ARBA" id="ARBA00004430"/>
    </source>
</evidence>
<dbReference type="OMA" id="QGEHERI"/>
<dbReference type="GO" id="GO:0036064">
    <property type="term" value="C:ciliary basal body"/>
    <property type="evidence" value="ECO:0007669"/>
    <property type="project" value="TreeGrafter"/>
</dbReference>
<gene>
    <name evidence="11" type="primary">8230423</name>
    <name evidence="10" type="ORF">Phum_PHUM238740</name>
</gene>
<comment type="similarity">
    <text evidence="2">Belongs to the CFAP206 family.</text>
</comment>
<evidence type="ECO:0000256" key="2">
    <source>
        <dbReference type="ARBA" id="ARBA00010500"/>
    </source>
</evidence>
<dbReference type="eggNOG" id="ENOG502QTGJ">
    <property type="taxonomic scope" value="Eukaryota"/>
</dbReference>
<dbReference type="EMBL" id="DS235219">
    <property type="protein sequence ID" value="EEB13409.1"/>
    <property type="molecule type" value="Genomic_DNA"/>
</dbReference>
<dbReference type="CTD" id="8230423"/>
<reference evidence="10" key="1">
    <citation type="submission" date="2007-04" db="EMBL/GenBank/DDBJ databases">
        <title>Annotation of Pediculus humanus corporis strain USDA.</title>
        <authorList>
            <person name="Kirkness E."/>
            <person name="Hannick L."/>
            <person name="Hass B."/>
            <person name="Bruggner R."/>
            <person name="Lawson D."/>
            <person name="Bidwell S."/>
            <person name="Joardar V."/>
            <person name="Caler E."/>
            <person name="Walenz B."/>
            <person name="Inman J."/>
            <person name="Schobel S."/>
            <person name="Galinsky K."/>
            <person name="Amedeo P."/>
            <person name="Strausberg R."/>
        </authorList>
    </citation>
    <scope>NUCLEOTIDE SEQUENCE</scope>
    <source>
        <strain evidence="10">USDA</strain>
    </source>
</reference>
<dbReference type="HOGENOM" id="CLU_449264_0_0_1"/>
<keyword evidence="5" id="KW-0970">Cilium biogenesis/degradation</keyword>
<dbReference type="GO" id="GO:0030030">
    <property type="term" value="P:cell projection organization"/>
    <property type="evidence" value="ECO:0007669"/>
    <property type="project" value="UniProtKB-KW"/>
</dbReference>
<sequence length="608" mass="70394">MDYNIERENNIITNIAKEIVKLKLLNPKNGFTASEVMPRSLTQQLVMLIVEELKQNTPAMNCLRMQVYWSTVNLNLTKLKTEYAELQTEKAESLLSEILLLDKEDTNALFKSLASYILVVQNLGSITHLSAMRETMAAIHSVFKNRHLIAFLNDSEEQKIVKIKDLCKKVTGIRLFLKSVNKAGEGIEDIKNLPMVIEEQKETILNMSDKIATRIEDIQYVIPNIINLDYLFKDVNDTADVNLPSDFDENDLKYLKQIYTIMLQHDIYIKSKIEEIDGDVSYYLNKFNEILERLQMTIQERDTIPVTEIYDDFTRAGEIWTQIYSYTYCLEAIQSVAKTLEDINSFNGFCAWTLFFAEGYLLPGSPSAGYYQYNDQYYAFATKSGQEMWSKDPNYYLIRIYEFLRLNTELVGLLNAYETLYNTKSLQTERKTGKKVVIRTENTQTILHPIPKHWDKDYTFSEWELKKRALTLSRLIKCVTKSVQTVNHSHFRSSIGLTAAPDKDKDVQTMRDSSCVHSTISAYLYGLRGHKENKFRTITLTRPVEEDCQRIIISQKSKSRTKNDEKKVSEEISDKLEPSKQDVLYTIDSKSFTESKKSILNSTEETLK</sequence>
<dbReference type="RefSeq" id="XP_002426147.1">
    <property type="nucleotide sequence ID" value="XM_002426102.1"/>
</dbReference>
<proteinExistence type="inferred from homology"/>
<dbReference type="InParanoid" id="E0VJ53"/>
<dbReference type="EMBL" id="AAZO01002771">
    <property type="status" value="NOT_ANNOTATED_CDS"/>
    <property type="molecule type" value="Genomic_DNA"/>
</dbReference>
<dbReference type="PANTHER" id="PTHR21442:SF0">
    <property type="entry name" value="CILIA- AND FLAGELLA-ASSOCIATED PROTEIN 206"/>
    <property type="match status" value="1"/>
</dbReference>
<evidence type="ECO:0000256" key="9">
    <source>
        <dbReference type="ARBA" id="ARBA00045321"/>
    </source>
</evidence>
<dbReference type="PANTHER" id="PTHR21442">
    <property type="entry name" value="CILIA- AND FLAGELLA-ASSOCIATED PROTEIN 206"/>
    <property type="match status" value="1"/>
</dbReference>
<keyword evidence="6" id="KW-0969">Cilium</keyword>
<dbReference type="STRING" id="121224.E0VJ53"/>
<dbReference type="Proteomes" id="UP000009046">
    <property type="component" value="Unassembled WGS sequence"/>
</dbReference>
<name>E0VJ53_PEDHC</name>
<dbReference type="OrthoDB" id="10251073at2759"/>
<dbReference type="Pfam" id="PF12018">
    <property type="entry name" value="FAP206"/>
    <property type="match status" value="2"/>
</dbReference>
<dbReference type="GO" id="GO:0005930">
    <property type="term" value="C:axoneme"/>
    <property type="evidence" value="ECO:0007669"/>
    <property type="project" value="UniProtKB-SubCell"/>
</dbReference>
<keyword evidence="12" id="KW-1185">Reference proteome</keyword>
<dbReference type="EnsemblMetazoa" id="PHUM238740-RA">
    <property type="protein sequence ID" value="PHUM238740-PA"/>
    <property type="gene ID" value="PHUM238740"/>
</dbReference>
<evidence type="ECO:0000256" key="6">
    <source>
        <dbReference type="ARBA" id="ARBA00023069"/>
    </source>
</evidence>
<evidence type="ECO:0000313" key="11">
    <source>
        <dbReference type="EnsemblMetazoa" id="PHUM238740-PA"/>
    </source>
</evidence>
<keyword evidence="4" id="KW-0963">Cytoplasm</keyword>
<reference evidence="10" key="2">
    <citation type="submission" date="2007-04" db="EMBL/GenBank/DDBJ databases">
        <title>The genome of the human body louse.</title>
        <authorList>
            <consortium name="The Human Body Louse Genome Consortium"/>
            <person name="Kirkness E."/>
            <person name="Walenz B."/>
            <person name="Hass B."/>
            <person name="Bruggner R."/>
            <person name="Strausberg R."/>
        </authorList>
    </citation>
    <scope>NUCLEOTIDE SEQUENCE</scope>
    <source>
        <strain evidence="10">USDA</strain>
    </source>
</reference>
<evidence type="ECO:0000256" key="8">
    <source>
        <dbReference type="ARBA" id="ARBA00023273"/>
    </source>
</evidence>
<accession>E0VJ53</accession>
<comment type="subcellular location">
    <subcellularLocation>
        <location evidence="1">Cytoplasm</location>
        <location evidence="1">Cytoskeleton</location>
        <location evidence="1">Cilium axoneme</location>
    </subcellularLocation>
</comment>
<dbReference type="EMBL" id="AAZO01002770">
    <property type="status" value="NOT_ANNOTATED_CDS"/>
    <property type="molecule type" value="Genomic_DNA"/>
</dbReference>
<dbReference type="GO" id="GO:0003356">
    <property type="term" value="P:regulation of cilium beat frequency"/>
    <property type="evidence" value="ECO:0007669"/>
    <property type="project" value="TreeGrafter"/>
</dbReference>
<keyword evidence="8" id="KW-0966">Cell projection</keyword>
<dbReference type="KEGG" id="phu:Phum_PHUM238740"/>
<dbReference type="AlphaFoldDB" id="E0VJ53"/>
<dbReference type="GeneID" id="8230423"/>
<evidence type="ECO:0000256" key="5">
    <source>
        <dbReference type="ARBA" id="ARBA00022794"/>
    </source>
</evidence>
<comment type="function">
    <text evidence="9">Essential for sperm motility and is involved in the regulation of the beating frequency of motile cilia on the epithelial cells of the respiratory tract. Required for the establishment of radial spokes in sperm flagella.</text>
</comment>
<protein>
    <recommendedName>
        <fullName evidence="3">Cilia- and flagella-associated protein 206</fullName>
    </recommendedName>
</protein>
<dbReference type="InterPro" id="IPR021897">
    <property type="entry name" value="FAP206"/>
</dbReference>
<dbReference type="VEuPathDB" id="VectorBase:PHUM238740"/>
<organism>
    <name type="scientific">Pediculus humanus subsp. corporis</name>
    <name type="common">Body louse</name>
    <dbReference type="NCBI Taxonomy" id="121224"/>
    <lineage>
        <taxon>Eukaryota</taxon>
        <taxon>Metazoa</taxon>
        <taxon>Ecdysozoa</taxon>
        <taxon>Arthropoda</taxon>
        <taxon>Hexapoda</taxon>
        <taxon>Insecta</taxon>
        <taxon>Pterygota</taxon>
        <taxon>Neoptera</taxon>
        <taxon>Paraneoptera</taxon>
        <taxon>Psocodea</taxon>
        <taxon>Troctomorpha</taxon>
        <taxon>Phthiraptera</taxon>
        <taxon>Anoplura</taxon>
        <taxon>Pediculidae</taxon>
        <taxon>Pediculus</taxon>
    </lineage>
</organism>
<evidence type="ECO:0000313" key="10">
    <source>
        <dbReference type="EMBL" id="EEB13409.1"/>
    </source>
</evidence>
<keyword evidence="7" id="KW-0206">Cytoskeleton</keyword>